<feature type="transmembrane region" description="Helical" evidence="8">
    <location>
        <begin position="148"/>
        <end position="170"/>
    </location>
</feature>
<dbReference type="PANTHER" id="PTHR30443">
    <property type="entry name" value="INNER MEMBRANE PROTEIN"/>
    <property type="match status" value="1"/>
</dbReference>
<feature type="domain" description="Phosphoethanolamine transferase N-terminal" evidence="10">
    <location>
        <begin position="53"/>
        <end position="203"/>
    </location>
</feature>
<evidence type="ECO:0000313" key="11">
    <source>
        <dbReference type="EMBL" id="AEA67554.1"/>
    </source>
</evidence>
<keyword evidence="7 8" id="KW-0472">Membrane</keyword>
<dbReference type="NCBIfam" id="NF028537">
    <property type="entry name" value="P_eth_NH2_trans"/>
    <property type="match status" value="1"/>
</dbReference>
<dbReference type="Pfam" id="PF00884">
    <property type="entry name" value="Sulfatase"/>
    <property type="match status" value="1"/>
</dbReference>
<keyword evidence="6 8" id="KW-1133">Transmembrane helix</keyword>
<dbReference type="InterPro" id="IPR058130">
    <property type="entry name" value="PEA_transf_C"/>
</dbReference>
<dbReference type="InterPro" id="IPR040423">
    <property type="entry name" value="PEA_transferase"/>
</dbReference>
<dbReference type="GO" id="GO:0016776">
    <property type="term" value="F:phosphotransferase activity, phosphate group as acceptor"/>
    <property type="evidence" value="ECO:0007669"/>
    <property type="project" value="TreeGrafter"/>
</dbReference>
<proteinExistence type="predicted"/>
<reference key="2">
    <citation type="submission" date="2011-03" db="EMBL/GenBank/DDBJ databases">
        <title>Complete Genome Sequence of a beneficial plant roots-associated bacterium Pseudomonas brassicacearum.</title>
        <authorList>
            <person name="Ortet P."/>
            <person name="Barakat M."/>
            <person name="Lalaouna D."/>
            <person name="Fochesato S."/>
            <person name="Barbe V."/>
            <person name="Santaella C."/>
            <person name="Heulin T."/>
            <person name="Achouak W."/>
        </authorList>
    </citation>
    <scope>NUCLEOTIDE SEQUENCE</scope>
    <source>
        <strain>NFM421</strain>
    </source>
</reference>
<keyword evidence="3" id="KW-0997">Cell inner membrane</keyword>
<dbReference type="PANTHER" id="PTHR30443:SF0">
    <property type="entry name" value="PHOSPHOETHANOLAMINE TRANSFERASE EPTA"/>
    <property type="match status" value="1"/>
</dbReference>
<gene>
    <name evidence="11" type="ORF">PSEBR_a1364</name>
</gene>
<feature type="transmembrane region" description="Helical" evidence="8">
    <location>
        <begin position="12"/>
        <end position="30"/>
    </location>
</feature>
<dbReference type="Pfam" id="PF08019">
    <property type="entry name" value="EptA_B_N"/>
    <property type="match status" value="1"/>
</dbReference>
<evidence type="ECO:0000259" key="9">
    <source>
        <dbReference type="Pfam" id="PF00884"/>
    </source>
</evidence>
<accession>F2K8S9</accession>
<dbReference type="Gene3D" id="3.40.720.10">
    <property type="entry name" value="Alkaline Phosphatase, subunit A"/>
    <property type="match status" value="1"/>
</dbReference>
<keyword evidence="5 8" id="KW-0812">Transmembrane</keyword>
<evidence type="ECO:0000313" key="12">
    <source>
        <dbReference type="Proteomes" id="UP000006692"/>
    </source>
</evidence>
<dbReference type="AlphaFoldDB" id="F2K8S9"/>
<dbReference type="InterPro" id="IPR012549">
    <property type="entry name" value="EptA-like_N"/>
</dbReference>
<comment type="subcellular location">
    <subcellularLocation>
        <location evidence="1">Cell inner membrane</location>
        <topology evidence="1">Multi-pass membrane protein</topology>
    </subcellularLocation>
</comment>
<dbReference type="STRING" id="994484.PSEBR_a1364"/>
<dbReference type="EMBL" id="CP002585">
    <property type="protein sequence ID" value="AEA67554.1"/>
    <property type="molecule type" value="Genomic_DNA"/>
</dbReference>
<evidence type="ECO:0000256" key="1">
    <source>
        <dbReference type="ARBA" id="ARBA00004429"/>
    </source>
</evidence>
<evidence type="ECO:0000256" key="7">
    <source>
        <dbReference type="ARBA" id="ARBA00023136"/>
    </source>
</evidence>
<evidence type="ECO:0000256" key="6">
    <source>
        <dbReference type="ARBA" id="ARBA00022989"/>
    </source>
</evidence>
<dbReference type="HOGENOM" id="CLU_018534_1_0_6"/>
<feature type="transmembrane region" description="Helical" evidence="8">
    <location>
        <begin position="42"/>
        <end position="66"/>
    </location>
</feature>
<dbReference type="Proteomes" id="UP000006692">
    <property type="component" value="Chromosome"/>
</dbReference>
<dbReference type="RefSeq" id="WP_013692488.1">
    <property type="nucleotide sequence ID" value="NC_015379.1"/>
</dbReference>
<evidence type="ECO:0000259" key="10">
    <source>
        <dbReference type="Pfam" id="PF08019"/>
    </source>
</evidence>
<dbReference type="InterPro" id="IPR000917">
    <property type="entry name" value="Sulfatase_N"/>
</dbReference>
<keyword evidence="2" id="KW-1003">Cell membrane</keyword>
<keyword evidence="4" id="KW-0808">Transferase</keyword>
<feature type="transmembrane region" description="Helical" evidence="8">
    <location>
        <begin position="115"/>
        <end position="136"/>
    </location>
</feature>
<dbReference type="GO" id="GO:0005886">
    <property type="term" value="C:plasma membrane"/>
    <property type="evidence" value="ECO:0007669"/>
    <property type="project" value="UniProtKB-SubCell"/>
</dbReference>
<protein>
    <submittedName>
        <fullName evidence="11">Putative transmembrane sulfatase</fullName>
    </submittedName>
</protein>
<dbReference type="CDD" id="cd16017">
    <property type="entry name" value="LptA"/>
    <property type="match status" value="1"/>
</dbReference>
<evidence type="ECO:0000256" key="2">
    <source>
        <dbReference type="ARBA" id="ARBA00022475"/>
    </source>
</evidence>
<sequence length="549" mass="61164">MLTIKAVRPEWVTLVASAFLLVGFNIVLWQHLLAITTADARGLLMCLAFGLMIFSAFNLVLTLVAFRPLLKPVLMLLFLISAGVAYFMAQYGVLIDAGMLRNFAETNATEVRDLLSLKLFVYIGLLGVLPCWLLFKTPINYRRWPKELLSKLLVGVASAAVIGMVALANYQGLSSLFRNHHELRLMVVPSNYIGASFGYLREQVASAKQPFITLGEDASRNPAWQTHGRKSLTVLVVGESARAENFGILGYNRDTTPTLDKEAGLIAFTDVQSCGTETAVSVPCMFSNMGRKNYDASVAKNEEGLLDVLKRAGLEVIWRDNQSGCKGTCDRVTVQDVSNLKDPTLCASSECRDEILLQGLQHFIDTLDKDTVLVLHQMGSHGPEYFKRYPKEYEHFTPVCESNALDNCSRESIVNGYDNTLVYTDHVLSTLIDLLRANQDKVDTAMLYLSDHGESLGEYNLFLHGTPYMLAPEQQKHVAMLAWFSDSYQKSFSVDTHCLQLSRQKPLSQDNLFHSMIGLLEVNSQVYNRDLDLFANCRGAVIDGVLARE</sequence>
<feature type="transmembrane region" description="Helical" evidence="8">
    <location>
        <begin position="73"/>
        <end position="95"/>
    </location>
</feature>
<dbReference type="KEGG" id="pba:PSEBR_a1364"/>
<dbReference type="SUPFAM" id="SSF53649">
    <property type="entry name" value="Alkaline phosphatase-like"/>
    <property type="match status" value="1"/>
</dbReference>
<name>F2K8S9_PSEBN</name>
<feature type="domain" description="Sulfatase N-terminal" evidence="9">
    <location>
        <begin position="233"/>
        <end position="521"/>
    </location>
</feature>
<evidence type="ECO:0000256" key="3">
    <source>
        <dbReference type="ARBA" id="ARBA00022519"/>
    </source>
</evidence>
<reference evidence="11 12" key="1">
    <citation type="journal article" date="2011" name="J. Bacteriol.">
        <title>Complete genome sequence of a beneficial plant root-associated bacterium, Pseudomonas brassicacearum.</title>
        <authorList>
            <person name="Ortet P."/>
            <person name="Barakat M."/>
            <person name="Lalaouna D."/>
            <person name="Fochesato S."/>
            <person name="Barbe V."/>
            <person name="Vacherie B."/>
            <person name="Santaella C."/>
            <person name="Heulin T."/>
            <person name="Achouak W."/>
        </authorList>
    </citation>
    <scope>NUCLEOTIDE SEQUENCE [LARGE SCALE GENOMIC DNA]</scope>
    <source>
        <strain evidence="11 12">NFM421</strain>
    </source>
</reference>
<organism evidence="11 12">
    <name type="scientific">Pseudomonas brassicacearum (strain NFM421)</name>
    <dbReference type="NCBI Taxonomy" id="994484"/>
    <lineage>
        <taxon>Bacteria</taxon>
        <taxon>Pseudomonadati</taxon>
        <taxon>Pseudomonadota</taxon>
        <taxon>Gammaproteobacteria</taxon>
        <taxon>Pseudomonadales</taxon>
        <taxon>Pseudomonadaceae</taxon>
        <taxon>Pseudomonas</taxon>
    </lineage>
</organism>
<evidence type="ECO:0000256" key="4">
    <source>
        <dbReference type="ARBA" id="ARBA00022679"/>
    </source>
</evidence>
<evidence type="ECO:0000256" key="5">
    <source>
        <dbReference type="ARBA" id="ARBA00022692"/>
    </source>
</evidence>
<dbReference type="InterPro" id="IPR017850">
    <property type="entry name" value="Alkaline_phosphatase_core_sf"/>
</dbReference>
<evidence type="ECO:0000256" key="8">
    <source>
        <dbReference type="SAM" id="Phobius"/>
    </source>
</evidence>
<dbReference type="GO" id="GO:0009244">
    <property type="term" value="P:lipopolysaccharide core region biosynthetic process"/>
    <property type="evidence" value="ECO:0007669"/>
    <property type="project" value="TreeGrafter"/>
</dbReference>